<accession>A0A271IV81</accession>
<gene>
    <name evidence="3" type="ORF">BSZ37_00410</name>
</gene>
<feature type="transmembrane region" description="Helical" evidence="2">
    <location>
        <begin position="319"/>
        <end position="339"/>
    </location>
</feature>
<evidence type="ECO:0000256" key="2">
    <source>
        <dbReference type="SAM" id="Phobius"/>
    </source>
</evidence>
<dbReference type="InterPro" id="IPR001927">
    <property type="entry name" value="Na/Gal_symport"/>
</dbReference>
<feature type="transmembrane region" description="Helical" evidence="2">
    <location>
        <begin position="463"/>
        <end position="483"/>
    </location>
</feature>
<feature type="transmembrane region" description="Helical" evidence="2">
    <location>
        <begin position="121"/>
        <end position="139"/>
    </location>
</feature>
<keyword evidence="2" id="KW-0472">Membrane</keyword>
<dbReference type="PANTHER" id="PTHR11328">
    <property type="entry name" value="MAJOR FACILITATOR SUPERFAMILY DOMAIN-CONTAINING PROTEIN"/>
    <property type="match status" value="1"/>
</dbReference>
<dbReference type="GO" id="GO:0015293">
    <property type="term" value="F:symporter activity"/>
    <property type="evidence" value="ECO:0007669"/>
    <property type="project" value="InterPro"/>
</dbReference>
<dbReference type="SUPFAM" id="SSF103473">
    <property type="entry name" value="MFS general substrate transporter"/>
    <property type="match status" value="1"/>
</dbReference>
<comment type="similarity">
    <text evidence="1">Belongs to the sodium:galactoside symporter (TC 2.A.2) family.</text>
</comment>
<name>A0A271IV81_9BACT</name>
<dbReference type="NCBIfam" id="TIGR00792">
    <property type="entry name" value="gph"/>
    <property type="match status" value="1"/>
</dbReference>
<feature type="transmembrane region" description="Helical" evidence="2">
    <location>
        <begin position="92"/>
        <end position="109"/>
    </location>
</feature>
<dbReference type="PANTHER" id="PTHR11328:SF24">
    <property type="entry name" value="MAJOR FACILITATOR SUPERFAMILY (MFS) PROFILE DOMAIN-CONTAINING PROTEIN"/>
    <property type="match status" value="1"/>
</dbReference>
<reference evidence="3 4" key="1">
    <citation type="submission" date="2016-11" db="EMBL/GenBank/DDBJ databases">
        <title>Study of marine rhodopsin-containing bacteria.</title>
        <authorList>
            <person name="Yoshizawa S."/>
            <person name="Kumagai Y."/>
            <person name="Kogure K."/>
        </authorList>
    </citation>
    <scope>NUCLEOTIDE SEQUENCE [LARGE SCALE GENOMIC DNA]</scope>
    <source>
        <strain evidence="3 4">SAORIC-28</strain>
    </source>
</reference>
<dbReference type="InterPro" id="IPR039672">
    <property type="entry name" value="MFS_2"/>
</dbReference>
<dbReference type="Proteomes" id="UP000216339">
    <property type="component" value="Unassembled WGS sequence"/>
</dbReference>
<evidence type="ECO:0000313" key="4">
    <source>
        <dbReference type="Proteomes" id="UP000216339"/>
    </source>
</evidence>
<protein>
    <recommendedName>
        <fullName evidence="5">MFS transporter</fullName>
    </recommendedName>
</protein>
<feature type="transmembrane region" description="Helical" evidence="2">
    <location>
        <begin position="241"/>
        <end position="263"/>
    </location>
</feature>
<dbReference type="AlphaFoldDB" id="A0A271IV81"/>
<keyword evidence="2" id="KW-0812">Transmembrane</keyword>
<dbReference type="OrthoDB" id="9764596at2"/>
<feature type="transmembrane region" description="Helical" evidence="2">
    <location>
        <begin position="418"/>
        <end position="443"/>
    </location>
</feature>
<dbReference type="Gene3D" id="1.20.1250.20">
    <property type="entry name" value="MFS general substrate transporter like domains"/>
    <property type="match status" value="2"/>
</dbReference>
<feature type="transmembrane region" description="Helical" evidence="2">
    <location>
        <begin position="376"/>
        <end position="397"/>
    </location>
</feature>
<comment type="caution">
    <text evidence="3">The sequence shown here is derived from an EMBL/GenBank/DDBJ whole genome shotgun (WGS) entry which is preliminary data.</text>
</comment>
<dbReference type="Pfam" id="PF13347">
    <property type="entry name" value="MFS_2"/>
    <property type="match status" value="2"/>
</dbReference>
<dbReference type="EMBL" id="MQWD01000001">
    <property type="protein sequence ID" value="PAP75020.1"/>
    <property type="molecule type" value="Genomic_DNA"/>
</dbReference>
<dbReference type="RefSeq" id="WP_095508646.1">
    <property type="nucleotide sequence ID" value="NZ_MQWD01000001.1"/>
</dbReference>
<sequence length="518" mass="56364">MTATPVTASADPAHVKLSVGEKVGYSLSDASANFVFQLLIIFQAGFYTDVMGISAAALGTMLLLVRFSDAITDPIMGIISDRTKTRFGKFRPWLLWSAIPFGGLFWLAFTVPDFSDTGRLVYAIATYTLLMMAYTMNNVPYSALNGVMTSDSSERTSLSSYRFFAAMVATFVVQGLTLPLVNKFGAQPDGTVDEGLGWSITIGIYALIAMAFFVVTFFSVRERVVPPPEQKSDAKQDFRDLKTNVPWLAMFGMTLFVFITLSLRGSSYYYYFTYFVDSEALRDLVQSFGLFSTDTEFGLGGRILDTFGLILTPGDDPTAVGFSLFNMTGTLMNIFGVLAAKPLADRFGKKLVFTVGLAGAALVQFLFFFLDPTATTAMFALAVLGNLFYGPTIPLLWAMIADTADYSEWKNYRRATGFVYAGIIFALKAGLGLGGAFAGWILAAYGYSEATARAPEVLEGIRYMVSIYSGIPFALGVLCMLFYPISKSLNERMDAELAARRQGGGGTADVMIDPVPVS</sequence>
<feature type="transmembrane region" description="Helical" evidence="2">
    <location>
        <begin position="198"/>
        <end position="220"/>
    </location>
</feature>
<keyword evidence="2" id="KW-1133">Transmembrane helix</keyword>
<feature type="transmembrane region" description="Helical" evidence="2">
    <location>
        <begin position="34"/>
        <end position="65"/>
    </location>
</feature>
<evidence type="ECO:0008006" key="5">
    <source>
        <dbReference type="Google" id="ProtNLM"/>
    </source>
</evidence>
<dbReference type="GO" id="GO:0005886">
    <property type="term" value="C:plasma membrane"/>
    <property type="evidence" value="ECO:0007669"/>
    <property type="project" value="TreeGrafter"/>
</dbReference>
<evidence type="ECO:0000256" key="1">
    <source>
        <dbReference type="ARBA" id="ARBA00009617"/>
    </source>
</evidence>
<proteinExistence type="inferred from homology"/>
<dbReference type="GO" id="GO:0008643">
    <property type="term" value="P:carbohydrate transport"/>
    <property type="evidence" value="ECO:0007669"/>
    <property type="project" value="InterPro"/>
</dbReference>
<dbReference type="InterPro" id="IPR036259">
    <property type="entry name" value="MFS_trans_sf"/>
</dbReference>
<dbReference type="CDD" id="cd17332">
    <property type="entry name" value="MFS_MelB_like"/>
    <property type="match status" value="1"/>
</dbReference>
<feature type="transmembrane region" description="Helical" evidence="2">
    <location>
        <begin position="351"/>
        <end position="370"/>
    </location>
</feature>
<organism evidence="3 4">
    <name type="scientific">Rubrivirga marina</name>
    <dbReference type="NCBI Taxonomy" id="1196024"/>
    <lineage>
        <taxon>Bacteria</taxon>
        <taxon>Pseudomonadati</taxon>
        <taxon>Rhodothermota</taxon>
        <taxon>Rhodothermia</taxon>
        <taxon>Rhodothermales</taxon>
        <taxon>Rubricoccaceae</taxon>
        <taxon>Rubrivirga</taxon>
    </lineage>
</organism>
<feature type="transmembrane region" description="Helical" evidence="2">
    <location>
        <begin position="160"/>
        <end position="178"/>
    </location>
</feature>
<evidence type="ECO:0000313" key="3">
    <source>
        <dbReference type="EMBL" id="PAP75020.1"/>
    </source>
</evidence>
<keyword evidence="4" id="KW-1185">Reference proteome</keyword>
<dbReference type="GO" id="GO:0006814">
    <property type="term" value="P:sodium ion transport"/>
    <property type="evidence" value="ECO:0007669"/>
    <property type="project" value="InterPro"/>
</dbReference>